<evidence type="ECO:0000313" key="7">
    <source>
        <dbReference type="Proteomes" id="UP000283269"/>
    </source>
</evidence>
<evidence type="ECO:0000313" key="6">
    <source>
        <dbReference type="EMBL" id="PPQ87670.1"/>
    </source>
</evidence>
<dbReference type="InterPro" id="IPR029058">
    <property type="entry name" value="AB_hydrolase_fold"/>
</dbReference>
<evidence type="ECO:0000256" key="2">
    <source>
        <dbReference type="ARBA" id="ARBA00022801"/>
    </source>
</evidence>
<protein>
    <recommendedName>
        <fullName evidence="3">Dipeptidyl-peptidase V</fullName>
    </recommendedName>
</protein>
<proteinExistence type="inferred from homology"/>
<evidence type="ECO:0000256" key="3">
    <source>
        <dbReference type="ARBA" id="ARBA00032829"/>
    </source>
</evidence>
<feature type="compositionally biased region" description="Low complexity" evidence="4">
    <location>
        <begin position="1"/>
        <end position="23"/>
    </location>
</feature>
<dbReference type="GO" id="GO:0004252">
    <property type="term" value="F:serine-type endopeptidase activity"/>
    <property type="evidence" value="ECO:0007669"/>
    <property type="project" value="TreeGrafter"/>
</dbReference>
<dbReference type="SUPFAM" id="SSF53474">
    <property type="entry name" value="alpha/beta-Hydrolases"/>
    <property type="match status" value="1"/>
</dbReference>
<evidence type="ECO:0000256" key="1">
    <source>
        <dbReference type="ARBA" id="ARBA00010040"/>
    </source>
</evidence>
<keyword evidence="2" id="KW-0378">Hydrolase</keyword>
<gene>
    <name evidence="6" type="ORF">CVT25_011437</name>
</gene>
<dbReference type="SUPFAM" id="SSF82171">
    <property type="entry name" value="DPP6 N-terminal domain-like"/>
    <property type="match status" value="1"/>
</dbReference>
<dbReference type="Proteomes" id="UP000283269">
    <property type="component" value="Unassembled WGS sequence"/>
</dbReference>
<feature type="domain" description="Peptidase S9 prolyl oligopeptidase catalytic" evidence="5">
    <location>
        <begin position="470"/>
        <end position="674"/>
    </location>
</feature>
<dbReference type="GO" id="GO:0006508">
    <property type="term" value="P:proteolysis"/>
    <property type="evidence" value="ECO:0007669"/>
    <property type="project" value="InterPro"/>
</dbReference>
<evidence type="ECO:0000256" key="4">
    <source>
        <dbReference type="SAM" id="MobiDB-lite"/>
    </source>
</evidence>
<feature type="region of interest" description="Disordered" evidence="4">
    <location>
        <begin position="1"/>
        <end position="34"/>
    </location>
</feature>
<dbReference type="InParanoid" id="A0A409XAB9"/>
<dbReference type="STRING" id="93625.A0A409XAB9"/>
<dbReference type="InterPro" id="IPR011042">
    <property type="entry name" value="6-blade_b-propeller_TolB-like"/>
</dbReference>
<comment type="similarity">
    <text evidence="1">Belongs to the peptidase S9C family.</text>
</comment>
<sequence length="674" mass="74405">MSTKIPTPSATTESSESKSTMITPQDVASSDSISQLKLSKDGSRLVYTVAPLYKEGENKTSALWLADTFVDGSARQITLGVHRDFSPSFHPTSPSQIYFLSDRDEAGGSAHLYSINVDTEDTKKSDETAAPVVELGDRQEVTSYSISPNGHFLAFILEMKALKKGEKEKIQVWRENVHFKTLNLVDLRARTKSFRNMLPHQTSHIDFFSWSPDSSAILYCTISHSDYEARVEPAEEFVISIKTDEVRSVFRYPRHPRGASIWRECGNVAFIQAVNPTEHCSATCLWSRRSVEGTQANRTAYGEINDVDRIGDLGAKSQFAVEVHEGLITKLEVYDENDKVFTAFQTSEDYAITLWDMVLTEEGKYVLVVTKSSVVSGELENVWSGVSEPGKKCVLSRKLSSHNAWFDSKVPPNGEAFFWTASDGVKLEGVINYPKGVELKKLPTVIVAHGGPSWRDTLGLNFTCTRWCPFLASHGYLVLSPNYRGSTGRGDYFTMAASGGVGGIEWTDIEEMIEEGISRGIVDPNRIGIAGHSQGGFLSAWGVTRPNNKFKVGVISAGVTEWGMLAATSDMPDYEAVLGGAGPWSPGKPVYLKGSPLKDAQYATAPILFVHGKDDARVPLSQAIALLRGIEREGKTKVPPQLVVYPREGHGFEERANAEDILRRMLDYVNKYLK</sequence>
<dbReference type="PANTHER" id="PTHR42776:SF27">
    <property type="entry name" value="DIPEPTIDYL PEPTIDASE FAMILY MEMBER 6"/>
    <property type="match status" value="1"/>
</dbReference>
<reference evidence="6 7" key="1">
    <citation type="journal article" date="2018" name="Evol. Lett.">
        <title>Horizontal gene cluster transfer increased hallucinogenic mushroom diversity.</title>
        <authorList>
            <person name="Reynolds H.T."/>
            <person name="Vijayakumar V."/>
            <person name="Gluck-Thaler E."/>
            <person name="Korotkin H.B."/>
            <person name="Matheny P.B."/>
            <person name="Slot J.C."/>
        </authorList>
    </citation>
    <scope>NUCLEOTIDE SEQUENCE [LARGE SCALE GENOMIC DNA]</scope>
    <source>
        <strain evidence="6 7">2631</strain>
    </source>
</reference>
<dbReference type="Pfam" id="PF00326">
    <property type="entry name" value="Peptidase_S9"/>
    <property type="match status" value="1"/>
</dbReference>
<comment type="caution">
    <text evidence="6">The sequence shown here is derived from an EMBL/GenBank/DDBJ whole genome shotgun (WGS) entry which is preliminary data.</text>
</comment>
<evidence type="ECO:0000259" key="5">
    <source>
        <dbReference type="Pfam" id="PF00326"/>
    </source>
</evidence>
<dbReference type="EMBL" id="NHYD01002233">
    <property type="protein sequence ID" value="PPQ87670.1"/>
    <property type="molecule type" value="Genomic_DNA"/>
</dbReference>
<organism evidence="6 7">
    <name type="scientific">Psilocybe cyanescens</name>
    <dbReference type="NCBI Taxonomy" id="93625"/>
    <lineage>
        <taxon>Eukaryota</taxon>
        <taxon>Fungi</taxon>
        <taxon>Dikarya</taxon>
        <taxon>Basidiomycota</taxon>
        <taxon>Agaricomycotina</taxon>
        <taxon>Agaricomycetes</taxon>
        <taxon>Agaricomycetidae</taxon>
        <taxon>Agaricales</taxon>
        <taxon>Agaricineae</taxon>
        <taxon>Strophariaceae</taxon>
        <taxon>Psilocybe</taxon>
    </lineage>
</organism>
<dbReference type="Gene3D" id="3.40.50.1820">
    <property type="entry name" value="alpha/beta hydrolase"/>
    <property type="match status" value="1"/>
</dbReference>
<accession>A0A409XAB9</accession>
<keyword evidence="7" id="KW-1185">Reference proteome</keyword>
<dbReference type="OrthoDB" id="43744at2759"/>
<dbReference type="PANTHER" id="PTHR42776">
    <property type="entry name" value="SERINE PEPTIDASE S9 FAMILY MEMBER"/>
    <property type="match status" value="1"/>
</dbReference>
<dbReference type="AlphaFoldDB" id="A0A409XAB9"/>
<dbReference type="InterPro" id="IPR001375">
    <property type="entry name" value="Peptidase_S9_cat"/>
</dbReference>
<name>A0A409XAB9_PSICY</name>
<dbReference type="Gene3D" id="2.120.10.30">
    <property type="entry name" value="TolB, C-terminal domain"/>
    <property type="match status" value="1"/>
</dbReference>